<dbReference type="eggNOG" id="COG0183">
    <property type="taxonomic scope" value="Bacteria"/>
</dbReference>
<dbReference type="OrthoDB" id="9785768at2"/>
<keyword evidence="4" id="KW-1185">Reference proteome</keyword>
<dbReference type="STRING" id="643648.Slip_0464"/>
<dbReference type="CDD" id="cd00829">
    <property type="entry name" value="SCP-x_thiolase"/>
    <property type="match status" value="1"/>
</dbReference>
<feature type="domain" description="Thiolase C-terminal" evidence="2">
    <location>
        <begin position="282"/>
        <end position="395"/>
    </location>
</feature>
<evidence type="ECO:0000259" key="2">
    <source>
        <dbReference type="Pfam" id="PF22691"/>
    </source>
</evidence>
<dbReference type="InterPro" id="IPR016039">
    <property type="entry name" value="Thiolase-like"/>
</dbReference>
<dbReference type="EMBL" id="CP002048">
    <property type="protein sequence ID" value="ADI01248.1"/>
    <property type="molecule type" value="Genomic_DNA"/>
</dbReference>
<dbReference type="AlphaFoldDB" id="D7CKL3"/>
<dbReference type="InterPro" id="IPR002155">
    <property type="entry name" value="Thiolase"/>
</dbReference>
<sequence>MQDVYIIGVGILRFGKHKNETVRSMAEKVIINALEDAGIDKKDLQAGYFSNSFWGLFDGQHSIRGQVVFRGMGIDKIPVVNVENACAGASSALHLAYTAVRAGMVDVAIAVGSEKLTSSDKAKSLQSYSACMDVTNIEGTLNGLMGYGRNLTIELPPEDENAQRSVFMDIYGMMARWHMNKYGTTQRHLAVVASKNHFHASLNPYAQYQNVMSVEEVMNDVPVIYPLTRAMCAPVGDGAAAAIVCSENFLKKHGKGRAVRIRASVLVQGSDRDYDGEDIGERVGKLAYNAAGVGPEDIDTAELHDATAYGELHQCECMGFCPPGEGGPYAESGATKLGGDRPINTSGGLEGRGHPIGASGLAQIHELVTQLRGEAGPRQVEGARIALAQNGGGSIGIEEAAMCIHVLERV</sequence>
<keyword evidence="3" id="KW-0808">Transferase</keyword>
<name>D7CKL3_SYNLT</name>
<dbReference type="Proteomes" id="UP000000378">
    <property type="component" value="Chromosome"/>
</dbReference>
<dbReference type="PANTHER" id="PTHR42870:SF1">
    <property type="entry name" value="NON-SPECIFIC LIPID-TRANSFER PROTEIN-LIKE 2"/>
    <property type="match status" value="1"/>
</dbReference>
<reference evidence="3 4" key="2">
    <citation type="journal article" date="2010" name="Stand. Genomic Sci.">
        <title>Complete genome sequence of Syntrophothermus lipocalidus type strain (TGB-C1).</title>
        <authorList>
            <person name="Djao O.D."/>
            <person name="Zhang X."/>
            <person name="Lucas S."/>
            <person name="Lapidus A."/>
            <person name="Del Rio T.G."/>
            <person name="Nolan M."/>
            <person name="Tice H."/>
            <person name="Cheng J.F."/>
            <person name="Han C."/>
            <person name="Tapia R."/>
            <person name="Goodwin L."/>
            <person name="Pitluck S."/>
            <person name="Liolios K."/>
            <person name="Ivanova N."/>
            <person name="Mavromatis K."/>
            <person name="Mikhailova N."/>
            <person name="Ovchinnikova G."/>
            <person name="Pati A."/>
            <person name="Brambilla E."/>
            <person name="Chen A."/>
            <person name="Palaniappan K."/>
            <person name="Land M."/>
            <person name="Hauser L."/>
            <person name="Chang Y.J."/>
            <person name="Jeffries C.D."/>
            <person name="Rohde M."/>
            <person name="Sikorski J."/>
            <person name="Spring S."/>
            <person name="Goker M."/>
            <person name="Detter J.C."/>
            <person name="Woyke T."/>
            <person name="Bristow J."/>
            <person name="Eisen J.A."/>
            <person name="Markowitz V."/>
            <person name="Hugenholtz P."/>
            <person name="Kyrpides N.C."/>
            <person name="Klenk H.P."/>
        </authorList>
    </citation>
    <scope>NUCLEOTIDE SEQUENCE [LARGE SCALE GENOMIC DNA]</scope>
    <source>
        <strain evidence="4">DSM 12680 / TGB-C1</strain>
    </source>
</reference>
<dbReference type="PIRSF" id="PIRSF000429">
    <property type="entry name" value="Ac-CoA_Ac_transf"/>
    <property type="match status" value="1"/>
</dbReference>
<dbReference type="HOGENOM" id="CLU_035425_4_0_9"/>
<dbReference type="Pfam" id="PF22691">
    <property type="entry name" value="Thiolase_C_1"/>
    <property type="match status" value="1"/>
</dbReference>
<dbReference type="SUPFAM" id="SSF53901">
    <property type="entry name" value="Thiolase-like"/>
    <property type="match status" value="2"/>
</dbReference>
<keyword evidence="3" id="KW-0012">Acyltransferase</keyword>
<dbReference type="InterPro" id="IPR055140">
    <property type="entry name" value="Thiolase_C_2"/>
</dbReference>
<dbReference type="GO" id="GO:0016747">
    <property type="term" value="F:acyltransferase activity, transferring groups other than amino-acyl groups"/>
    <property type="evidence" value="ECO:0007669"/>
    <property type="project" value="InterPro"/>
</dbReference>
<dbReference type="InterPro" id="IPR020616">
    <property type="entry name" value="Thiolase_N"/>
</dbReference>
<dbReference type="Gene3D" id="3.40.47.10">
    <property type="match status" value="1"/>
</dbReference>
<evidence type="ECO:0000313" key="4">
    <source>
        <dbReference type="Proteomes" id="UP000000378"/>
    </source>
</evidence>
<dbReference type="KEGG" id="slp:Slip_0464"/>
<dbReference type="Pfam" id="PF00108">
    <property type="entry name" value="Thiolase_N"/>
    <property type="match status" value="1"/>
</dbReference>
<organism evidence="3 4">
    <name type="scientific">Syntrophothermus lipocalidus (strain DSM 12680 / TGB-C1)</name>
    <dbReference type="NCBI Taxonomy" id="643648"/>
    <lineage>
        <taxon>Bacteria</taxon>
        <taxon>Bacillati</taxon>
        <taxon>Bacillota</taxon>
        <taxon>Clostridia</taxon>
        <taxon>Eubacteriales</taxon>
        <taxon>Syntrophomonadaceae</taxon>
        <taxon>Syntrophothermus</taxon>
    </lineage>
</organism>
<evidence type="ECO:0000259" key="1">
    <source>
        <dbReference type="Pfam" id="PF00108"/>
    </source>
</evidence>
<accession>D7CKL3</accession>
<evidence type="ECO:0000313" key="3">
    <source>
        <dbReference type="EMBL" id="ADI01248.1"/>
    </source>
</evidence>
<reference evidence="4" key="1">
    <citation type="journal article" date="2010" name="Stand. Genomic Sci.">
        <title>Complete genome sequence of Syntrophothermus lipocalidus type strain (TGB-C1T).</title>
        <authorList>
            <consortium name="US DOE Joint Genome Institute (JGI-PGF)"/>
            <person name="Djao O."/>
            <person name="Zhang X."/>
            <person name="Lucas S."/>
            <person name="Lapidus A."/>
            <person name="Glavina Del Rio T."/>
            <person name="Nolan M."/>
            <person name="Tice H."/>
            <person name="Cheng J."/>
            <person name="Han C."/>
            <person name="Tapia R."/>
            <person name="Goodwin L."/>
            <person name="Pitluck S."/>
            <person name="Liolios K."/>
            <person name="Ivanova N."/>
            <person name="Mavromatis K."/>
            <person name="Mikhailova N."/>
            <person name="Ovchinnikova G."/>
            <person name="Pati A."/>
            <person name="Brambilla E."/>
            <person name="Chen A."/>
            <person name="Palaniappan K."/>
            <person name="Land M."/>
            <person name="Hauser L."/>
            <person name="Chang Y."/>
            <person name="Jeffries C."/>
            <person name="Rohde M."/>
            <person name="Sikorski J."/>
            <person name="Spring S."/>
            <person name="Goker M."/>
            <person name="Detter J."/>
            <person name="Woyke T."/>
            <person name="Bristow J."/>
            <person name="Eisen J."/>
            <person name="Markowitz V."/>
            <person name="Hugenholtz P."/>
            <person name="Kyrpides N."/>
            <person name="Klenk H."/>
        </authorList>
    </citation>
    <scope>NUCLEOTIDE SEQUENCE [LARGE SCALE GENOMIC DNA]</scope>
    <source>
        <strain evidence="4">DSM 12680 / TGB-C1</strain>
    </source>
</reference>
<protein>
    <submittedName>
        <fullName evidence="3">Propanoyl-CoA C-acyltransferase</fullName>
        <ecNumber evidence="3">2.3.1.176</ecNumber>
    </submittedName>
</protein>
<proteinExistence type="predicted"/>
<dbReference type="RefSeq" id="WP_013174650.1">
    <property type="nucleotide sequence ID" value="NC_014220.1"/>
</dbReference>
<feature type="domain" description="Thiolase N-terminal" evidence="1">
    <location>
        <begin position="6"/>
        <end position="210"/>
    </location>
</feature>
<gene>
    <name evidence="3" type="ordered locus">Slip_0464</name>
</gene>
<dbReference type="PANTHER" id="PTHR42870">
    <property type="entry name" value="ACETYL-COA C-ACETYLTRANSFERASE"/>
    <property type="match status" value="1"/>
</dbReference>
<dbReference type="EC" id="2.3.1.176" evidence="3"/>